<dbReference type="GO" id="GO:0000278">
    <property type="term" value="P:mitotic cell cycle"/>
    <property type="evidence" value="ECO:0007669"/>
    <property type="project" value="TreeGrafter"/>
</dbReference>
<dbReference type="PANTHER" id="PTHR32017">
    <property type="entry name" value="SPINDLE AND KINETOCHORE-ASSOCIATED PROTEIN 2"/>
    <property type="match status" value="1"/>
</dbReference>
<keyword evidence="5" id="KW-0963">Cytoplasm</keyword>
<keyword evidence="12" id="KW-0137">Centromere</keyword>
<evidence type="ECO:0000256" key="1">
    <source>
        <dbReference type="ARBA" id="ARBA00004186"/>
    </source>
</evidence>
<evidence type="ECO:0000256" key="3">
    <source>
        <dbReference type="ARBA" id="ARBA00010684"/>
    </source>
</evidence>
<keyword evidence="16" id="KW-1185">Reference proteome</keyword>
<reference evidence="15 16" key="1">
    <citation type="submission" date="2020-06" db="EMBL/GenBank/DDBJ databases">
        <authorList>
            <consortium name="Wellcome Sanger Institute Data Sharing"/>
        </authorList>
    </citation>
    <scope>NUCLEOTIDE SEQUENCE [LARGE SCALE GENOMIC DNA]</scope>
</reference>
<dbReference type="Ensembl" id="ENSDCDT00010026738.1">
    <property type="protein sequence ID" value="ENSDCDP00010022408.1"/>
    <property type="gene ID" value="ENSDCDG00010013195.1"/>
</dbReference>
<evidence type="ECO:0000256" key="8">
    <source>
        <dbReference type="ARBA" id="ARBA00022776"/>
    </source>
</evidence>
<comment type="similarity">
    <text evidence="3">Belongs to the SKA2 family.</text>
</comment>
<dbReference type="PANTHER" id="PTHR32017:SF3">
    <property type="entry name" value="SPINDLE AND KINETOCHORE-ASSOCIATED PROTEIN 2"/>
    <property type="match status" value="1"/>
</dbReference>
<dbReference type="GeneTree" id="ENSGT00390000009588"/>
<dbReference type="GO" id="GO:0007059">
    <property type="term" value="P:chromosome segregation"/>
    <property type="evidence" value="ECO:0007669"/>
    <property type="project" value="InterPro"/>
</dbReference>
<proteinExistence type="inferred from homology"/>
<keyword evidence="9" id="KW-0995">Kinetochore</keyword>
<dbReference type="Pfam" id="PF16740">
    <property type="entry name" value="SKA2"/>
    <property type="match status" value="1"/>
</dbReference>
<evidence type="ECO:0000313" key="16">
    <source>
        <dbReference type="Proteomes" id="UP000694580"/>
    </source>
</evidence>
<evidence type="ECO:0000256" key="7">
    <source>
        <dbReference type="ARBA" id="ARBA00022701"/>
    </source>
</evidence>
<evidence type="ECO:0000256" key="11">
    <source>
        <dbReference type="ARBA" id="ARBA00023306"/>
    </source>
</evidence>
<comment type="subcellular location">
    <subcellularLocation>
        <location evidence="2">Chromosome</location>
        <location evidence="2">Centromere</location>
        <location evidence="2">Kinetochore</location>
    </subcellularLocation>
    <subcellularLocation>
        <location evidence="1">Cytoplasm</location>
        <location evidence="1">Cytoskeleton</location>
        <location evidence="1">Spindle</location>
    </subcellularLocation>
</comment>
<keyword evidence="7" id="KW-0493">Microtubule</keyword>
<evidence type="ECO:0000256" key="6">
    <source>
        <dbReference type="ARBA" id="ARBA00022618"/>
    </source>
</evidence>
<evidence type="ECO:0000259" key="14">
    <source>
        <dbReference type="Pfam" id="PF16740"/>
    </source>
</evidence>
<evidence type="ECO:0000256" key="2">
    <source>
        <dbReference type="ARBA" id="ARBA00004629"/>
    </source>
</evidence>
<dbReference type="Ensembl" id="ENSDCDT00010068644.1">
    <property type="protein sequence ID" value="ENSDCDP00010057953.1"/>
    <property type="gene ID" value="ENSDCDG00010032707.1"/>
</dbReference>
<keyword evidence="8" id="KW-0498">Mitosis</keyword>
<keyword evidence="11" id="KW-0131">Cell cycle</keyword>
<dbReference type="GO" id="GO:0005876">
    <property type="term" value="C:spindle microtubule"/>
    <property type="evidence" value="ECO:0007669"/>
    <property type="project" value="InterPro"/>
</dbReference>
<dbReference type="InterPro" id="IPR026762">
    <property type="entry name" value="Ska2"/>
</dbReference>
<evidence type="ECO:0000256" key="13">
    <source>
        <dbReference type="ARBA" id="ARBA00029651"/>
    </source>
</evidence>
<evidence type="ECO:0000256" key="5">
    <source>
        <dbReference type="ARBA" id="ARBA00022490"/>
    </source>
</evidence>
<feature type="domain" description="Ska2 N-terminal" evidence="14">
    <location>
        <begin position="11"/>
        <end position="112"/>
    </location>
</feature>
<protein>
    <recommendedName>
        <fullName evidence="13">Protein FAM33A</fullName>
    </recommendedName>
</protein>
<evidence type="ECO:0000256" key="12">
    <source>
        <dbReference type="ARBA" id="ARBA00023328"/>
    </source>
</evidence>
<dbReference type="GO" id="GO:0051301">
    <property type="term" value="P:cell division"/>
    <property type="evidence" value="ECO:0007669"/>
    <property type="project" value="UniProtKB-KW"/>
</dbReference>
<accession>A0A8C3ZYB3</accession>
<keyword evidence="10" id="KW-0206">Cytoskeleton</keyword>
<gene>
    <name evidence="15" type="primary">SKA2</name>
</gene>
<keyword evidence="4" id="KW-0158">Chromosome</keyword>
<dbReference type="GO" id="GO:0008017">
    <property type="term" value="F:microtubule binding"/>
    <property type="evidence" value="ECO:0007669"/>
    <property type="project" value="InterPro"/>
</dbReference>
<dbReference type="Gene3D" id="6.10.250.1380">
    <property type="match status" value="1"/>
</dbReference>
<evidence type="ECO:0000256" key="4">
    <source>
        <dbReference type="ARBA" id="ARBA00022454"/>
    </source>
</evidence>
<keyword evidence="6" id="KW-0132">Cell division</keyword>
<reference evidence="15" key="2">
    <citation type="submission" date="2025-05" db="UniProtKB">
        <authorList>
            <consortium name="Ensembl"/>
        </authorList>
    </citation>
    <scope>IDENTIFICATION</scope>
</reference>
<sequence>LPTAVGRLLPFQKVEADLEYVEKSLKKDFLSGGPEASALEENPVKLLENLSATKARHAELVVQMEEIATEQKRLMDSVVAHLNTYAQLAQELQKTADVEVPPLTAQEQEAVNVLHLPPVTTEVHNESK</sequence>
<name>A0A8C3ZYB3_9TELE</name>
<dbReference type="AlphaFoldDB" id="A0A8C3ZYB3"/>
<evidence type="ECO:0000313" key="15">
    <source>
        <dbReference type="Ensembl" id="ENSDCDP00010057953.1"/>
    </source>
</evidence>
<organism evidence="15 16">
    <name type="scientific">Denticeps clupeoides</name>
    <name type="common">denticle herring</name>
    <dbReference type="NCBI Taxonomy" id="299321"/>
    <lineage>
        <taxon>Eukaryota</taxon>
        <taxon>Metazoa</taxon>
        <taxon>Chordata</taxon>
        <taxon>Craniata</taxon>
        <taxon>Vertebrata</taxon>
        <taxon>Euteleostomi</taxon>
        <taxon>Actinopterygii</taxon>
        <taxon>Neopterygii</taxon>
        <taxon>Teleostei</taxon>
        <taxon>Clupei</taxon>
        <taxon>Clupeiformes</taxon>
        <taxon>Denticipitoidei</taxon>
        <taxon>Denticipitidae</taxon>
        <taxon>Denticeps</taxon>
    </lineage>
</organism>
<evidence type="ECO:0000256" key="9">
    <source>
        <dbReference type="ARBA" id="ARBA00022838"/>
    </source>
</evidence>
<dbReference type="GO" id="GO:0000940">
    <property type="term" value="C:outer kinetochore"/>
    <property type="evidence" value="ECO:0007669"/>
    <property type="project" value="InterPro"/>
</dbReference>
<dbReference type="Proteomes" id="UP000694580">
    <property type="component" value="Chromosome 6"/>
</dbReference>
<evidence type="ECO:0000256" key="10">
    <source>
        <dbReference type="ARBA" id="ARBA00023212"/>
    </source>
</evidence>
<dbReference type="InterPro" id="IPR042091">
    <property type="entry name" value="Ska2_N"/>
</dbReference>